<dbReference type="Proteomes" id="UP000077266">
    <property type="component" value="Unassembled WGS sequence"/>
</dbReference>
<dbReference type="InterPro" id="IPR012338">
    <property type="entry name" value="Beta-lactam/transpept-like"/>
</dbReference>
<protein>
    <submittedName>
        <fullName evidence="3">Beta-lactamase/transpeptidase-like protein</fullName>
    </submittedName>
</protein>
<dbReference type="OrthoDB" id="428260at2759"/>
<dbReference type="InterPro" id="IPR001466">
    <property type="entry name" value="Beta-lactam-related"/>
</dbReference>
<evidence type="ECO:0000313" key="4">
    <source>
        <dbReference type="Proteomes" id="UP000077266"/>
    </source>
</evidence>
<sequence>MPGTDDYYQPLPTDESGARPVAWRVGALKSALLAGILAGTAFCAGRLSALSTPVSPAPPLPDDLACRPFLPDLFAANPPSASHLGIAEASSSFRAYLDAEFAERDMDGLSVAVVTSVGAVFEGNWGLQRANESATSPPITSASQYRVASVSKLLLTYEAWILAQRGVFAWDDRVDKYLPTFQVNYTSFAPYPVEHPPITLHQLATHLSGIGRDIPAGVSGFPLDLSGNGPPPVNGRPFPSHEDTLEAIRLSPLISPPGTTPVYSNTAFGLLGMTLVAANRARNGDGEPDTIAALMQRDVFAPLGMKGTHYLATSENSGLVVVPSEDTEIIDMDFLDAMNPSGGMFTSLEDIIAFIPTLLDANKGPLTRATLDRWLRPVHSFAEDDWTELGVCWEIFKHADSHGRRRRLYMKLGELGVTHAAVGVHPGSGYGVVVLMSGMYSDAAALAYAAYGAFQPAFDAALEERAARLYSGVWQSQNGTSHAHISVHGGTLWLDSYVLNGAEVNLRLFGSKTLPLRSTGRHDELRLDAGSRSRNGQKHAGCMARWGSLDDYGMRNGAAVTLIYFTGGDNLQKRELHVPAVGGHMRRVSL</sequence>
<dbReference type="InterPro" id="IPR051478">
    <property type="entry name" value="Beta-lactamase-like_AB/R"/>
</dbReference>
<reference evidence="3 4" key="1">
    <citation type="journal article" date="2016" name="Mol. Biol. Evol.">
        <title>Comparative Genomics of Early-Diverging Mushroom-Forming Fungi Provides Insights into the Origins of Lignocellulose Decay Capabilities.</title>
        <authorList>
            <person name="Nagy L.G."/>
            <person name="Riley R."/>
            <person name="Tritt A."/>
            <person name="Adam C."/>
            <person name="Daum C."/>
            <person name="Floudas D."/>
            <person name="Sun H."/>
            <person name="Yadav J.S."/>
            <person name="Pangilinan J."/>
            <person name="Larsson K.H."/>
            <person name="Matsuura K."/>
            <person name="Barry K."/>
            <person name="Labutti K."/>
            <person name="Kuo R."/>
            <person name="Ohm R.A."/>
            <person name="Bhattacharya S.S."/>
            <person name="Shirouzu T."/>
            <person name="Yoshinaga Y."/>
            <person name="Martin F.M."/>
            <person name="Grigoriev I.V."/>
            <person name="Hibbett D.S."/>
        </authorList>
    </citation>
    <scope>NUCLEOTIDE SEQUENCE [LARGE SCALE GENOMIC DNA]</scope>
    <source>
        <strain evidence="3 4">HHB12029</strain>
    </source>
</reference>
<organism evidence="3 4">
    <name type="scientific">Exidia glandulosa HHB12029</name>
    <dbReference type="NCBI Taxonomy" id="1314781"/>
    <lineage>
        <taxon>Eukaryota</taxon>
        <taxon>Fungi</taxon>
        <taxon>Dikarya</taxon>
        <taxon>Basidiomycota</taxon>
        <taxon>Agaricomycotina</taxon>
        <taxon>Agaricomycetes</taxon>
        <taxon>Auriculariales</taxon>
        <taxon>Exidiaceae</taxon>
        <taxon>Exidia</taxon>
    </lineage>
</organism>
<dbReference type="SUPFAM" id="SSF56601">
    <property type="entry name" value="beta-lactamase/transpeptidase-like"/>
    <property type="match status" value="1"/>
</dbReference>
<dbReference type="AlphaFoldDB" id="A0A165KJM1"/>
<dbReference type="PANTHER" id="PTHR22935">
    <property type="entry name" value="PENICILLIN-BINDING PROTEIN"/>
    <property type="match status" value="1"/>
</dbReference>
<accession>A0A165KJM1</accession>
<dbReference type="STRING" id="1314781.A0A165KJM1"/>
<dbReference type="InParanoid" id="A0A165KJM1"/>
<feature type="domain" description="Beta-lactamase-related" evidence="2">
    <location>
        <begin position="94"/>
        <end position="448"/>
    </location>
</feature>
<gene>
    <name evidence="3" type="ORF">EXIGLDRAFT_643228</name>
</gene>
<keyword evidence="4" id="KW-1185">Reference proteome</keyword>
<evidence type="ECO:0000256" key="1">
    <source>
        <dbReference type="ARBA" id="ARBA00038473"/>
    </source>
</evidence>
<dbReference type="PANTHER" id="PTHR22935:SF95">
    <property type="entry name" value="BETA-LACTAMASE-LIKE 1-RELATED"/>
    <property type="match status" value="1"/>
</dbReference>
<name>A0A165KJM1_EXIGL</name>
<proteinExistence type="inferred from homology"/>
<dbReference type="Gene3D" id="3.40.710.10">
    <property type="entry name" value="DD-peptidase/beta-lactamase superfamily"/>
    <property type="match status" value="1"/>
</dbReference>
<dbReference type="EMBL" id="KV425943">
    <property type="protein sequence ID" value="KZV96440.1"/>
    <property type="molecule type" value="Genomic_DNA"/>
</dbReference>
<evidence type="ECO:0000313" key="3">
    <source>
        <dbReference type="EMBL" id="KZV96440.1"/>
    </source>
</evidence>
<evidence type="ECO:0000259" key="2">
    <source>
        <dbReference type="Pfam" id="PF00144"/>
    </source>
</evidence>
<dbReference type="Pfam" id="PF00144">
    <property type="entry name" value="Beta-lactamase"/>
    <property type="match status" value="1"/>
</dbReference>
<comment type="similarity">
    <text evidence="1">Belongs to the beta-lactamase family.</text>
</comment>